<proteinExistence type="inferred from homology"/>
<sequence>MLRKPATATQVTHLQRLWLYVVCALVIIFLVAPTLIVIPMSFSDSRYLEFPPEAWSLRWYRAYLDSSEWRQATVVSFKVAGLTMVVATVTGTLAAYGLHVSRAKAGKYVSVLLILPMIIPVILLAVGIFLAFAPVGLNSTIPGLVLAHSVLAIPLVLITVTAGMRNFDINQEMVARSMGASRPWAFLTVTLPQIRNSVMSAALLAFIISLDEVVIALLIAGGDKATLTRRMFLALRDEIDPTIAAISTLLIGLSVVLLALSQFLQSKKN</sequence>
<feature type="transmembrane region" description="Helical" evidence="8">
    <location>
        <begin position="75"/>
        <end position="96"/>
    </location>
</feature>
<dbReference type="PANTHER" id="PTHR43357">
    <property type="entry name" value="INNER MEMBRANE ABC TRANSPORTER PERMEASE PROTEIN YDCV"/>
    <property type="match status" value="1"/>
</dbReference>
<reference evidence="10 11" key="1">
    <citation type="submission" date="2016-11" db="EMBL/GenBank/DDBJ databases">
        <authorList>
            <person name="Jaros S."/>
            <person name="Januszkiewicz K."/>
            <person name="Wedrychowicz H."/>
        </authorList>
    </citation>
    <scope>NUCLEOTIDE SEQUENCE [LARGE SCALE GENOMIC DNA]</scope>
    <source>
        <strain evidence="10 11">DSM 29589</strain>
    </source>
</reference>
<comment type="subcellular location">
    <subcellularLocation>
        <location evidence="1">Cell inner membrane</location>
        <topology evidence="1">Multi-pass membrane protein</topology>
    </subcellularLocation>
    <subcellularLocation>
        <location evidence="8">Cell membrane</location>
        <topology evidence="8">Multi-pass membrane protein</topology>
    </subcellularLocation>
</comment>
<dbReference type="CDD" id="cd06261">
    <property type="entry name" value="TM_PBP2"/>
    <property type="match status" value="1"/>
</dbReference>
<keyword evidence="2 8" id="KW-0813">Transport</keyword>
<keyword evidence="3" id="KW-1003">Cell membrane</keyword>
<feature type="transmembrane region" description="Helical" evidence="8">
    <location>
        <begin position="145"/>
        <end position="164"/>
    </location>
</feature>
<evidence type="ECO:0000313" key="11">
    <source>
        <dbReference type="Proteomes" id="UP000183974"/>
    </source>
</evidence>
<dbReference type="STRING" id="337701.SAMN05444398_102346"/>
<keyword evidence="11" id="KW-1185">Reference proteome</keyword>
<keyword evidence="4" id="KW-0997">Cell inner membrane</keyword>
<evidence type="ECO:0000256" key="8">
    <source>
        <dbReference type="RuleBase" id="RU363032"/>
    </source>
</evidence>
<dbReference type="AlphaFoldDB" id="A0A1M7AIG8"/>
<dbReference type="GO" id="GO:0055085">
    <property type="term" value="P:transmembrane transport"/>
    <property type="evidence" value="ECO:0007669"/>
    <property type="project" value="InterPro"/>
</dbReference>
<protein>
    <submittedName>
        <fullName evidence="10">Putative spermidine/putrescine transport system permease protein</fullName>
    </submittedName>
</protein>
<dbReference type="EMBL" id="FRBR01000002">
    <property type="protein sequence ID" value="SHL42540.1"/>
    <property type="molecule type" value="Genomic_DNA"/>
</dbReference>
<evidence type="ECO:0000256" key="4">
    <source>
        <dbReference type="ARBA" id="ARBA00022519"/>
    </source>
</evidence>
<dbReference type="PROSITE" id="PS50928">
    <property type="entry name" value="ABC_TM1"/>
    <property type="match status" value="1"/>
</dbReference>
<evidence type="ECO:0000256" key="3">
    <source>
        <dbReference type="ARBA" id="ARBA00022475"/>
    </source>
</evidence>
<feature type="domain" description="ABC transmembrane type-1" evidence="9">
    <location>
        <begin position="73"/>
        <end position="261"/>
    </location>
</feature>
<evidence type="ECO:0000256" key="7">
    <source>
        <dbReference type="ARBA" id="ARBA00023136"/>
    </source>
</evidence>
<evidence type="ECO:0000256" key="2">
    <source>
        <dbReference type="ARBA" id="ARBA00022448"/>
    </source>
</evidence>
<dbReference type="PANTHER" id="PTHR43357:SF4">
    <property type="entry name" value="INNER MEMBRANE ABC TRANSPORTER PERMEASE PROTEIN YDCV"/>
    <property type="match status" value="1"/>
</dbReference>
<gene>
    <name evidence="10" type="ORF">SAMN05444398_102346</name>
</gene>
<dbReference type="RefSeq" id="WP_073034028.1">
    <property type="nucleotide sequence ID" value="NZ_BMLR01000002.1"/>
</dbReference>
<dbReference type="InterPro" id="IPR035906">
    <property type="entry name" value="MetI-like_sf"/>
</dbReference>
<dbReference type="InterPro" id="IPR000515">
    <property type="entry name" value="MetI-like"/>
</dbReference>
<evidence type="ECO:0000256" key="5">
    <source>
        <dbReference type="ARBA" id="ARBA00022692"/>
    </source>
</evidence>
<name>A0A1M7AIG8_9RHOB</name>
<feature type="transmembrane region" description="Helical" evidence="8">
    <location>
        <begin position="108"/>
        <end position="133"/>
    </location>
</feature>
<keyword evidence="5 8" id="KW-0812">Transmembrane</keyword>
<dbReference type="Proteomes" id="UP000183974">
    <property type="component" value="Unassembled WGS sequence"/>
</dbReference>
<evidence type="ECO:0000256" key="1">
    <source>
        <dbReference type="ARBA" id="ARBA00004429"/>
    </source>
</evidence>
<dbReference type="Pfam" id="PF00528">
    <property type="entry name" value="BPD_transp_1"/>
    <property type="match status" value="1"/>
</dbReference>
<accession>A0A1M7AIG8</accession>
<evidence type="ECO:0000259" key="9">
    <source>
        <dbReference type="PROSITE" id="PS50928"/>
    </source>
</evidence>
<dbReference type="SUPFAM" id="SSF161098">
    <property type="entry name" value="MetI-like"/>
    <property type="match status" value="1"/>
</dbReference>
<dbReference type="GO" id="GO:0005886">
    <property type="term" value="C:plasma membrane"/>
    <property type="evidence" value="ECO:0007669"/>
    <property type="project" value="UniProtKB-SubCell"/>
</dbReference>
<comment type="similarity">
    <text evidence="8">Belongs to the binding-protein-dependent transport system permease family.</text>
</comment>
<keyword evidence="7 8" id="KW-0472">Membrane</keyword>
<evidence type="ECO:0000313" key="10">
    <source>
        <dbReference type="EMBL" id="SHL42540.1"/>
    </source>
</evidence>
<feature type="transmembrane region" description="Helical" evidence="8">
    <location>
        <begin position="242"/>
        <end position="264"/>
    </location>
</feature>
<keyword evidence="6 8" id="KW-1133">Transmembrane helix</keyword>
<evidence type="ECO:0000256" key="6">
    <source>
        <dbReference type="ARBA" id="ARBA00022989"/>
    </source>
</evidence>
<dbReference type="Gene3D" id="1.10.3720.10">
    <property type="entry name" value="MetI-like"/>
    <property type="match status" value="1"/>
</dbReference>
<feature type="transmembrane region" description="Helical" evidence="8">
    <location>
        <begin position="17"/>
        <end position="42"/>
    </location>
</feature>
<organism evidence="10 11">
    <name type="scientific">Roseovarius pacificus</name>
    <dbReference type="NCBI Taxonomy" id="337701"/>
    <lineage>
        <taxon>Bacteria</taxon>
        <taxon>Pseudomonadati</taxon>
        <taxon>Pseudomonadota</taxon>
        <taxon>Alphaproteobacteria</taxon>
        <taxon>Rhodobacterales</taxon>
        <taxon>Roseobacteraceae</taxon>
        <taxon>Roseovarius</taxon>
    </lineage>
</organism>
<dbReference type="OrthoDB" id="9815533at2"/>
<feature type="transmembrane region" description="Helical" evidence="8">
    <location>
        <begin position="201"/>
        <end position="222"/>
    </location>
</feature>